<evidence type="ECO:0000313" key="2">
    <source>
        <dbReference type="EMBL" id="KOO36913.1"/>
    </source>
</evidence>
<evidence type="ECO:0008006" key="3">
    <source>
        <dbReference type="Google" id="ProtNLM"/>
    </source>
</evidence>
<reference evidence="2" key="1">
    <citation type="submission" date="2015-08" db="EMBL/GenBank/DDBJ databases">
        <title>Complete DNA Sequence of Pseudomonas syringae pv. actinidiae, the Causal Agent of Kiwifruit Canker Disease.</title>
        <authorList>
            <person name="Rikkerink E.H.A."/>
            <person name="Fineran P.C."/>
        </authorList>
    </citation>
    <scope>NUCLEOTIDE SEQUENCE</scope>
    <source>
        <strain evidence="2">DSM 13666</strain>
    </source>
</reference>
<dbReference type="EMBL" id="LILD01000003">
    <property type="protein sequence ID" value="KOO36913.1"/>
    <property type="molecule type" value="Genomic_DNA"/>
</dbReference>
<name>A0A0M0KES6_ALKHA</name>
<sequence>MNADELIKDNNEKRKLLTEENLKVYEDLLLYIRLAHSKSEQETEELLTELLDHLLEAQAKGKSAKAVFGDNPKQYADEIIGEIPKMVTKERFGLFAYGLSMFFATVLVFSGIYRMFRYYVFQVGEAVSEVYVGTALITTIASIVIAWMFVFVVFQYFRWSCFRTINKVFEFFILWLGGMIPFALFFALLYFTPNVGRMIEIPVYLYFVAGVVLYLAAKWFQSRAKSSI</sequence>
<dbReference type="SUPFAM" id="SSF158560">
    <property type="entry name" value="BH3980-like"/>
    <property type="match status" value="1"/>
</dbReference>
<dbReference type="Gene3D" id="1.10.1900.10">
    <property type="entry name" value="c-terminal domain of poly(a) binding protein"/>
    <property type="match status" value="1"/>
</dbReference>
<dbReference type="AlphaFoldDB" id="A0A0M0KES6"/>
<feature type="transmembrane region" description="Helical" evidence="1">
    <location>
        <begin position="203"/>
        <end position="220"/>
    </location>
</feature>
<dbReference type="Pfam" id="PF06570">
    <property type="entry name" value="DUF1129"/>
    <property type="match status" value="1"/>
</dbReference>
<protein>
    <recommendedName>
        <fullName evidence="3">DUF1129 domain-containing protein</fullName>
    </recommendedName>
</protein>
<dbReference type="PANTHER" id="PTHR41307:SF1">
    <property type="entry name" value="MEMBRANE PROTEIN"/>
    <property type="match status" value="1"/>
</dbReference>
<gene>
    <name evidence="2" type="ORF">AMD02_16135</name>
</gene>
<accession>A0A0M0KES6</accession>
<dbReference type="PATRIC" id="fig|136160.3.peg.4175"/>
<feature type="transmembrane region" description="Helical" evidence="1">
    <location>
        <begin position="169"/>
        <end position="191"/>
    </location>
</feature>
<keyword evidence="1" id="KW-0472">Membrane</keyword>
<feature type="transmembrane region" description="Helical" evidence="1">
    <location>
        <begin position="94"/>
        <end position="116"/>
    </location>
</feature>
<proteinExistence type="predicted"/>
<keyword evidence="1" id="KW-0812">Transmembrane</keyword>
<feature type="transmembrane region" description="Helical" evidence="1">
    <location>
        <begin position="136"/>
        <end position="157"/>
    </location>
</feature>
<organism evidence="2">
    <name type="scientific">Halalkalibacterium halodurans</name>
    <name type="common">Bacillus halodurans</name>
    <dbReference type="NCBI Taxonomy" id="86665"/>
    <lineage>
        <taxon>Bacteria</taxon>
        <taxon>Bacillati</taxon>
        <taxon>Bacillota</taxon>
        <taxon>Bacilli</taxon>
        <taxon>Bacillales</taxon>
        <taxon>Bacillaceae</taxon>
        <taxon>Halalkalibacterium (ex Joshi et al. 2022)</taxon>
    </lineage>
</organism>
<dbReference type="PANTHER" id="PTHR41307">
    <property type="entry name" value="MEMBRANE PROTEIN-RELATED"/>
    <property type="match status" value="1"/>
</dbReference>
<comment type="caution">
    <text evidence="2">The sequence shown here is derived from an EMBL/GenBank/DDBJ whole genome shotgun (WGS) entry which is preliminary data.</text>
</comment>
<keyword evidence="1" id="KW-1133">Transmembrane helix</keyword>
<dbReference type="GeneID" id="87595959"/>
<dbReference type="InterPro" id="IPR009214">
    <property type="entry name" value="DUF1129"/>
</dbReference>
<evidence type="ECO:0000256" key="1">
    <source>
        <dbReference type="SAM" id="Phobius"/>
    </source>
</evidence>
<dbReference type="RefSeq" id="WP_053432139.1">
    <property type="nucleotide sequence ID" value="NZ_CP040441.1"/>
</dbReference>